<feature type="region of interest" description="Disordered" evidence="1">
    <location>
        <begin position="1"/>
        <end position="36"/>
    </location>
</feature>
<comment type="caution">
    <text evidence="2">The sequence shown here is derived from an EMBL/GenBank/DDBJ whole genome shotgun (WGS) entry which is preliminary data.</text>
</comment>
<name>A0ABR0NGM3_GOSAR</name>
<protein>
    <submittedName>
        <fullName evidence="2">Uncharacterized protein</fullName>
    </submittedName>
</protein>
<gene>
    <name evidence="2" type="ORF">PVK06_035367</name>
</gene>
<accession>A0ABR0NGM3</accession>
<sequence>MKCGSGEMFESVSRSSNVEMSKSGSVQNVGKDNQTKVVNHDVVDNIELNTKIKSLKKKM</sequence>
<evidence type="ECO:0000313" key="3">
    <source>
        <dbReference type="Proteomes" id="UP001358586"/>
    </source>
</evidence>
<evidence type="ECO:0000256" key="1">
    <source>
        <dbReference type="SAM" id="MobiDB-lite"/>
    </source>
</evidence>
<dbReference type="EMBL" id="JARKNE010000010">
    <property type="protein sequence ID" value="KAK5794160.1"/>
    <property type="molecule type" value="Genomic_DNA"/>
</dbReference>
<organism evidence="2 3">
    <name type="scientific">Gossypium arboreum</name>
    <name type="common">Tree cotton</name>
    <name type="synonym">Gossypium nanking</name>
    <dbReference type="NCBI Taxonomy" id="29729"/>
    <lineage>
        <taxon>Eukaryota</taxon>
        <taxon>Viridiplantae</taxon>
        <taxon>Streptophyta</taxon>
        <taxon>Embryophyta</taxon>
        <taxon>Tracheophyta</taxon>
        <taxon>Spermatophyta</taxon>
        <taxon>Magnoliopsida</taxon>
        <taxon>eudicotyledons</taxon>
        <taxon>Gunneridae</taxon>
        <taxon>Pentapetalae</taxon>
        <taxon>rosids</taxon>
        <taxon>malvids</taxon>
        <taxon>Malvales</taxon>
        <taxon>Malvaceae</taxon>
        <taxon>Malvoideae</taxon>
        <taxon>Gossypium</taxon>
    </lineage>
</organism>
<proteinExistence type="predicted"/>
<reference evidence="2 3" key="1">
    <citation type="submission" date="2023-03" db="EMBL/GenBank/DDBJ databases">
        <title>WGS of Gossypium arboreum.</title>
        <authorList>
            <person name="Yu D."/>
        </authorList>
    </citation>
    <scope>NUCLEOTIDE SEQUENCE [LARGE SCALE GENOMIC DNA]</scope>
    <source>
        <tissue evidence="2">Leaf</tissue>
    </source>
</reference>
<evidence type="ECO:0000313" key="2">
    <source>
        <dbReference type="EMBL" id="KAK5794160.1"/>
    </source>
</evidence>
<dbReference type="Proteomes" id="UP001358586">
    <property type="component" value="Chromosome 10"/>
</dbReference>
<feature type="compositionally biased region" description="Polar residues" evidence="1">
    <location>
        <begin position="12"/>
        <end position="36"/>
    </location>
</feature>
<keyword evidence="3" id="KW-1185">Reference proteome</keyword>